<keyword evidence="2" id="KW-1185">Reference proteome</keyword>
<proteinExistence type="predicted"/>
<dbReference type="AlphaFoldDB" id="A0A0S6VVE5"/>
<evidence type="ECO:0000313" key="1">
    <source>
        <dbReference type="EMBL" id="GAK49219.1"/>
    </source>
</evidence>
<dbReference type="EMBL" id="DF820455">
    <property type="protein sequence ID" value="GAK49219.1"/>
    <property type="molecule type" value="Genomic_DNA"/>
</dbReference>
<protein>
    <submittedName>
        <fullName evidence="1">Uncharacterized protein</fullName>
    </submittedName>
</protein>
<sequence>MVEYKEFVLTIHTKDAVGNYPLSARSREEGEAEGSMRLTAEDLALNDLLKNTSLPMTPGATLKNVGNMLFQRIFPEKIQKLYERCLMSAQPLRIRLIVHPPELVWL</sequence>
<accession>A0A0S6VVE5</accession>
<name>A0A0S6VVE5_9BACT</name>
<evidence type="ECO:0000313" key="2">
    <source>
        <dbReference type="Proteomes" id="UP000030700"/>
    </source>
</evidence>
<dbReference type="Proteomes" id="UP000030700">
    <property type="component" value="Unassembled WGS sequence"/>
</dbReference>
<organism evidence="1">
    <name type="scientific">Candidatus Moduliflexus flocculans</name>
    <dbReference type="NCBI Taxonomy" id="1499966"/>
    <lineage>
        <taxon>Bacteria</taxon>
        <taxon>Candidatus Moduliflexota</taxon>
        <taxon>Candidatus Moduliflexia</taxon>
        <taxon>Candidatus Moduliflexales</taxon>
        <taxon>Candidatus Moduliflexaceae</taxon>
    </lineage>
</organism>
<dbReference type="HOGENOM" id="CLU_2217826_0_0_0"/>
<reference evidence="1" key="1">
    <citation type="journal article" date="2015" name="PeerJ">
        <title>First genomic representation of candidate bacterial phylum KSB3 points to enhanced environmental sensing as a trigger of wastewater bulking.</title>
        <authorList>
            <person name="Sekiguchi Y."/>
            <person name="Ohashi A."/>
            <person name="Parks D.H."/>
            <person name="Yamauchi T."/>
            <person name="Tyson G.W."/>
            <person name="Hugenholtz P."/>
        </authorList>
    </citation>
    <scope>NUCLEOTIDE SEQUENCE [LARGE SCALE GENOMIC DNA]</scope>
</reference>
<gene>
    <name evidence="1" type="ORF">U14_00437</name>
</gene>